<name>A0AAX4K5P2_9TREE</name>
<proteinExistence type="predicted"/>
<evidence type="ECO:0000313" key="2">
    <source>
        <dbReference type="EMBL" id="WWC92483.1"/>
    </source>
</evidence>
<sequence length="331" mass="37086">MSGLMGLADATSNVAYFHKVWSSVQFLVFTEIFFITYSKIICVQNRKISGWRSWFNTNKYDYSGQARSLMVEDNTVSSSKSARPKANKPTLTGQCEGISTAKASENGEFISQTGRKKFGNSSKHYGEQGQCLSSFSLYGGNTVRLCAECEQNVGSVSSYIATHDERTWLHDLWEAYSNFKFDDKTASLPWRRIPNIYKRVFHPDYLKVSPEDETENLDHLKFPEDGNEIISKLYTAFKSKGSDSTGSAVPSKRTAGLIETGEGSSVRGRTVQTVQPDDRTAINALLYSEPTSYTSLFLNDFAEEDFAQQLEAFDEEVGKNPDGWAASLRRK</sequence>
<protein>
    <submittedName>
        <fullName evidence="2">Uncharacterized protein</fullName>
    </submittedName>
</protein>
<accession>A0AAX4K5P2</accession>
<dbReference type="EMBL" id="CP144107">
    <property type="protein sequence ID" value="WWC92483.1"/>
    <property type="molecule type" value="Genomic_DNA"/>
</dbReference>
<evidence type="ECO:0000313" key="3">
    <source>
        <dbReference type="Proteomes" id="UP001355207"/>
    </source>
</evidence>
<dbReference type="GeneID" id="91098110"/>
<dbReference type="AlphaFoldDB" id="A0AAX4K5P2"/>
<gene>
    <name evidence="2" type="ORF">L201_007442</name>
</gene>
<feature type="region of interest" description="Disordered" evidence="1">
    <location>
        <begin position="241"/>
        <end position="271"/>
    </location>
</feature>
<dbReference type="RefSeq" id="XP_066079245.1">
    <property type="nucleotide sequence ID" value="XM_066223148.1"/>
</dbReference>
<organism evidence="2 3">
    <name type="scientific">Kwoniella dendrophila CBS 6074</name>
    <dbReference type="NCBI Taxonomy" id="1295534"/>
    <lineage>
        <taxon>Eukaryota</taxon>
        <taxon>Fungi</taxon>
        <taxon>Dikarya</taxon>
        <taxon>Basidiomycota</taxon>
        <taxon>Agaricomycotina</taxon>
        <taxon>Tremellomycetes</taxon>
        <taxon>Tremellales</taxon>
        <taxon>Cryptococcaceae</taxon>
        <taxon>Kwoniella</taxon>
    </lineage>
</organism>
<dbReference type="Proteomes" id="UP001355207">
    <property type="component" value="Chromosome 10"/>
</dbReference>
<evidence type="ECO:0000256" key="1">
    <source>
        <dbReference type="SAM" id="MobiDB-lite"/>
    </source>
</evidence>
<keyword evidence="3" id="KW-1185">Reference proteome</keyword>
<reference evidence="2 3" key="1">
    <citation type="submission" date="2024-01" db="EMBL/GenBank/DDBJ databases">
        <title>Comparative genomics of Cryptococcus and Kwoniella reveals pathogenesis evolution and contrasting modes of karyotype evolution via chromosome fusion or intercentromeric recombination.</title>
        <authorList>
            <person name="Coelho M.A."/>
            <person name="David-Palma M."/>
            <person name="Shea T."/>
            <person name="Bowers K."/>
            <person name="McGinley-Smith S."/>
            <person name="Mohammad A.W."/>
            <person name="Gnirke A."/>
            <person name="Yurkov A.M."/>
            <person name="Nowrousian M."/>
            <person name="Sun S."/>
            <person name="Cuomo C.A."/>
            <person name="Heitman J."/>
        </authorList>
    </citation>
    <scope>NUCLEOTIDE SEQUENCE [LARGE SCALE GENOMIC DNA]</scope>
    <source>
        <strain evidence="2 3">CBS 6074</strain>
    </source>
</reference>